<feature type="transmembrane region" description="Helical" evidence="2">
    <location>
        <begin position="108"/>
        <end position="127"/>
    </location>
</feature>
<dbReference type="EMBL" id="JACCBA010000001">
    <property type="protein sequence ID" value="NYD46542.1"/>
    <property type="molecule type" value="Genomic_DNA"/>
</dbReference>
<evidence type="ECO:0000256" key="2">
    <source>
        <dbReference type="SAM" id="Phobius"/>
    </source>
</evidence>
<reference evidence="3 4" key="1">
    <citation type="submission" date="2020-07" db="EMBL/GenBank/DDBJ databases">
        <title>Sequencing the genomes of 1000 actinobacteria strains.</title>
        <authorList>
            <person name="Klenk H.-P."/>
        </authorList>
    </citation>
    <scope>NUCLEOTIDE SEQUENCE [LARGE SCALE GENOMIC DNA]</scope>
    <source>
        <strain evidence="3 4">DSM 40398</strain>
    </source>
</reference>
<accession>A0A7Y9EF99</accession>
<keyword evidence="1" id="KW-0175">Coiled coil</keyword>
<comment type="caution">
    <text evidence="3">The sequence shown here is derived from an EMBL/GenBank/DDBJ whole genome shotgun (WGS) entry which is preliminary data.</text>
</comment>
<dbReference type="AlphaFoldDB" id="A0A7Y9EF99"/>
<sequence length="250" mass="27372">MTTFAEYADELTRVKDELAALEAELDGLGDQVDPLDRIKLKFEIGKARLDVLKTQYDTTKTEVGVLTTDFNQMKNEQHKRIGYRDTLIYTAFAVVAGAAYAITQGASLLVLLGLIPAVLSLGWIYLANDTKVCEIGQYVRSELAPRMKRLLSEGALPFGWESWHRALPGRRTGKIGHLAVTLTIFCAFPATAFAIVVGNLSTLPSWVFPVGGAEAIATLCIGWLFLRANLRRRTPQVVAANTGDDLLASD</sequence>
<feature type="transmembrane region" description="Helical" evidence="2">
    <location>
        <begin position="206"/>
        <end position="226"/>
    </location>
</feature>
<keyword evidence="2" id="KW-1133">Transmembrane helix</keyword>
<proteinExistence type="predicted"/>
<protein>
    <submittedName>
        <fullName evidence="3">Uncharacterized protein</fullName>
    </submittedName>
</protein>
<feature type="transmembrane region" description="Helical" evidence="2">
    <location>
        <begin position="81"/>
        <end position="102"/>
    </location>
</feature>
<gene>
    <name evidence="3" type="ORF">BJY14_002525</name>
</gene>
<feature type="transmembrane region" description="Helical" evidence="2">
    <location>
        <begin position="175"/>
        <end position="200"/>
    </location>
</feature>
<keyword evidence="2" id="KW-0472">Membrane</keyword>
<organism evidence="3 4">
    <name type="scientific">Actinomadura luteofluorescens</name>
    <dbReference type="NCBI Taxonomy" id="46163"/>
    <lineage>
        <taxon>Bacteria</taxon>
        <taxon>Bacillati</taxon>
        <taxon>Actinomycetota</taxon>
        <taxon>Actinomycetes</taxon>
        <taxon>Streptosporangiales</taxon>
        <taxon>Thermomonosporaceae</taxon>
        <taxon>Actinomadura</taxon>
    </lineage>
</organism>
<evidence type="ECO:0000256" key="1">
    <source>
        <dbReference type="SAM" id="Coils"/>
    </source>
</evidence>
<name>A0A7Y9EF99_9ACTN</name>
<keyword evidence="2" id="KW-0812">Transmembrane</keyword>
<evidence type="ECO:0000313" key="3">
    <source>
        <dbReference type="EMBL" id="NYD46542.1"/>
    </source>
</evidence>
<evidence type="ECO:0000313" key="4">
    <source>
        <dbReference type="Proteomes" id="UP000529783"/>
    </source>
</evidence>
<dbReference type="RefSeq" id="WP_179843783.1">
    <property type="nucleotide sequence ID" value="NZ_JACCBA010000001.1"/>
</dbReference>
<feature type="coiled-coil region" evidence="1">
    <location>
        <begin position="4"/>
        <end position="31"/>
    </location>
</feature>
<dbReference type="Proteomes" id="UP000529783">
    <property type="component" value="Unassembled WGS sequence"/>
</dbReference>
<keyword evidence="4" id="KW-1185">Reference proteome</keyword>